<dbReference type="InterPro" id="IPR021782">
    <property type="entry name" value="DUF3347"/>
</dbReference>
<gene>
    <name evidence="4" type="ORF">SAMN05444408_11653</name>
</gene>
<keyword evidence="5" id="KW-1185">Reference proteome</keyword>
<feature type="compositionally biased region" description="Polar residues" evidence="1">
    <location>
        <begin position="24"/>
        <end position="45"/>
    </location>
</feature>
<accession>A0A1M5B2C8</accession>
<evidence type="ECO:0000256" key="2">
    <source>
        <dbReference type="SAM" id="SignalP"/>
    </source>
</evidence>
<evidence type="ECO:0000259" key="3">
    <source>
        <dbReference type="Pfam" id="PF11827"/>
    </source>
</evidence>
<dbReference type="OrthoDB" id="5513217at2"/>
<dbReference type="RefSeq" id="WP_072885943.1">
    <property type="nucleotide sequence ID" value="NZ_FQVO01000016.1"/>
</dbReference>
<feature type="signal peptide" evidence="2">
    <location>
        <begin position="1"/>
        <end position="23"/>
    </location>
</feature>
<evidence type="ECO:0000313" key="5">
    <source>
        <dbReference type="Proteomes" id="UP000184236"/>
    </source>
</evidence>
<dbReference type="PROSITE" id="PS51257">
    <property type="entry name" value="PROKAR_LIPOPROTEIN"/>
    <property type="match status" value="1"/>
</dbReference>
<feature type="domain" description="DUF3347" evidence="3">
    <location>
        <begin position="82"/>
        <end position="174"/>
    </location>
</feature>
<feature type="chain" id="PRO_5012160496" description="DUF3347 domain-containing protein" evidence="2">
    <location>
        <begin position="24"/>
        <end position="221"/>
    </location>
</feature>
<keyword evidence="2" id="KW-0732">Signal</keyword>
<reference evidence="5" key="1">
    <citation type="submission" date="2016-11" db="EMBL/GenBank/DDBJ databases">
        <authorList>
            <person name="Varghese N."/>
            <person name="Submissions S."/>
        </authorList>
    </citation>
    <scope>NUCLEOTIDE SEQUENCE [LARGE SCALE GENOMIC DNA]</scope>
    <source>
        <strain evidence="5">DSM 26898</strain>
    </source>
</reference>
<dbReference type="Proteomes" id="UP000184236">
    <property type="component" value="Unassembled WGS sequence"/>
</dbReference>
<organism evidence="4 5">
    <name type="scientific">Chryseobacterium takakiae</name>
    <dbReference type="NCBI Taxonomy" id="1302685"/>
    <lineage>
        <taxon>Bacteria</taxon>
        <taxon>Pseudomonadati</taxon>
        <taxon>Bacteroidota</taxon>
        <taxon>Flavobacteriia</taxon>
        <taxon>Flavobacteriales</taxon>
        <taxon>Weeksellaceae</taxon>
        <taxon>Chryseobacterium group</taxon>
        <taxon>Chryseobacterium</taxon>
    </lineage>
</organism>
<evidence type="ECO:0000313" key="4">
    <source>
        <dbReference type="EMBL" id="SHF36556.1"/>
    </source>
</evidence>
<name>A0A1M5B2C8_9FLAO</name>
<evidence type="ECO:0000256" key="1">
    <source>
        <dbReference type="SAM" id="MobiDB-lite"/>
    </source>
</evidence>
<dbReference type="STRING" id="1302685.SAMN05444408_11653"/>
<dbReference type="EMBL" id="FQVO01000016">
    <property type="protein sequence ID" value="SHF36556.1"/>
    <property type="molecule type" value="Genomic_DNA"/>
</dbReference>
<dbReference type="Pfam" id="PF11827">
    <property type="entry name" value="DUF3347"/>
    <property type="match status" value="1"/>
</dbReference>
<sequence>MKNLTLSIIAVIMAFVTVSCNQASNKNEQSSSDTAVVSQEQSASQPKEDDTVAAPVVSETPSGQEAKATGKEEAKNFSIAPIVTDYLSLKNALISDDDKAAASSGKKLLATLNKVDMKAVPADKHKKYMDIADDAKEHAEHIGENVGNIHHQREHLASLGEDLKDLIDLFGTSQTLYQDHCPMFNDGKGAVWFSENKEIKNPYYGSKMLTCGKVGKTINSK</sequence>
<feature type="region of interest" description="Disordered" evidence="1">
    <location>
        <begin position="24"/>
        <end position="72"/>
    </location>
</feature>
<dbReference type="AlphaFoldDB" id="A0A1M5B2C8"/>
<proteinExistence type="predicted"/>
<protein>
    <recommendedName>
        <fullName evidence="3">DUF3347 domain-containing protein</fullName>
    </recommendedName>
</protein>